<dbReference type="Pfam" id="PF19493">
    <property type="entry name" value="Trypco1"/>
    <property type="match status" value="1"/>
</dbReference>
<feature type="domain" description="Trypsin-co-occurring" evidence="1">
    <location>
        <begin position="12"/>
        <end position="118"/>
    </location>
</feature>
<evidence type="ECO:0000259" key="1">
    <source>
        <dbReference type="Pfam" id="PF19493"/>
    </source>
</evidence>
<evidence type="ECO:0000313" key="3">
    <source>
        <dbReference type="Proteomes" id="UP001501231"/>
    </source>
</evidence>
<protein>
    <recommendedName>
        <fullName evidence="1">Trypsin-co-occurring domain-containing protein</fullName>
    </recommendedName>
</protein>
<sequence>MKGDRPMAVVAVDGGRILIEVDSVPGADDLAAIYDGAEGVRRGLAEKVVDIGRPLFAEGLALVRECAEQVVAQMAEMPDGIRPDEYEVQLAVKLDAKVGAKIVDVNGGAQLQVVLRWTERR</sequence>
<dbReference type="EMBL" id="BAAARW010000012">
    <property type="protein sequence ID" value="GAA2423745.1"/>
    <property type="molecule type" value="Genomic_DNA"/>
</dbReference>
<evidence type="ECO:0000313" key="2">
    <source>
        <dbReference type="EMBL" id="GAA2423745.1"/>
    </source>
</evidence>
<reference evidence="2 3" key="1">
    <citation type="journal article" date="2019" name="Int. J. Syst. Evol. Microbiol.">
        <title>The Global Catalogue of Microorganisms (GCM) 10K type strain sequencing project: providing services to taxonomists for standard genome sequencing and annotation.</title>
        <authorList>
            <consortium name="The Broad Institute Genomics Platform"/>
            <consortium name="The Broad Institute Genome Sequencing Center for Infectious Disease"/>
            <person name="Wu L."/>
            <person name="Ma J."/>
        </authorList>
    </citation>
    <scope>NUCLEOTIDE SEQUENCE [LARGE SCALE GENOMIC DNA]</scope>
    <source>
        <strain evidence="2 3">JCM 3325</strain>
    </source>
</reference>
<name>A0ABN3J774_9ACTN</name>
<proteinExistence type="predicted"/>
<dbReference type="NCBIfam" id="NF041216">
    <property type="entry name" value="CU044_2847_fam"/>
    <property type="match status" value="1"/>
</dbReference>
<accession>A0ABN3J774</accession>
<organism evidence="2 3">
    <name type="scientific">Actinomadura vinacea</name>
    <dbReference type="NCBI Taxonomy" id="115336"/>
    <lineage>
        <taxon>Bacteria</taxon>
        <taxon>Bacillati</taxon>
        <taxon>Actinomycetota</taxon>
        <taxon>Actinomycetes</taxon>
        <taxon>Streptosporangiales</taxon>
        <taxon>Thermomonosporaceae</taxon>
        <taxon>Actinomadura</taxon>
    </lineage>
</organism>
<gene>
    <name evidence="2" type="ORF">GCM10010191_39850</name>
</gene>
<dbReference type="Proteomes" id="UP001501231">
    <property type="component" value="Unassembled WGS sequence"/>
</dbReference>
<comment type="caution">
    <text evidence="2">The sequence shown here is derived from an EMBL/GenBank/DDBJ whole genome shotgun (WGS) entry which is preliminary data.</text>
</comment>
<dbReference type="InterPro" id="IPR045794">
    <property type="entry name" value="Trypco1"/>
</dbReference>
<keyword evidence="3" id="KW-1185">Reference proteome</keyword>